<keyword evidence="2" id="KW-1185">Reference proteome</keyword>
<evidence type="ECO:0000313" key="1">
    <source>
        <dbReference type="EMBL" id="KAI3737225.1"/>
    </source>
</evidence>
<protein>
    <submittedName>
        <fullName evidence="1">Uncharacterized protein</fullName>
    </submittedName>
</protein>
<reference evidence="2" key="1">
    <citation type="journal article" date="2022" name="Mol. Ecol. Resour.">
        <title>The genomes of chicory, endive, great burdock and yacon provide insights into Asteraceae palaeo-polyploidization history and plant inulin production.</title>
        <authorList>
            <person name="Fan W."/>
            <person name="Wang S."/>
            <person name="Wang H."/>
            <person name="Wang A."/>
            <person name="Jiang F."/>
            <person name="Liu H."/>
            <person name="Zhao H."/>
            <person name="Xu D."/>
            <person name="Zhang Y."/>
        </authorList>
    </citation>
    <scope>NUCLEOTIDE SEQUENCE [LARGE SCALE GENOMIC DNA]</scope>
    <source>
        <strain evidence="2">cv. Punajuju</strain>
    </source>
</reference>
<sequence>MNGIVYCSCLLFLVDVICTVKEVAIRITLINLPTMRSASNAVERFYKLRLFHALRSLVSWHTRTERTVR</sequence>
<gene>
    <name evidence="1" type="ORF">L2E82_27221</name>
</gene>
<dbReference type="Proteomes" id="UP001055811">
    <property type="component" value="Linkage Group LG05"/>
</dbReference>
<proteinExistence type="predicted"/>
<name>A0ACB9CSP3_CICIN</name>
<organism evidence="1 2">
    <name type="scientific">Cichorium intybus</name>
    <name type="common">Chicory</name>
    <dbReference type="NCBI Taxonomy" id="13427"/>
    <lineage>
        <taxon>Eukaryota</taxon>
        <taxon>Viridiplantae</taxon>
        <taxon>Streptophyta</taxon>
        <taxon>Embryophyta</taxon>
        <taxon>Tracheophyta</taxon>
        <taxon>Spermatophyta</taxon>
        <taxon>Magnoliopsida</taxon>
        <taxon>eudicotyledons</taxon>
        <taxon>Gunneridae</taxon>
        <taxon>Pentapetalae</taxon>
        <taxon>asterids</taxon>
        <taxon>campanulids</taxon>
        <taxon>Asterales</taxon>
        <taxon>Asteraceae</taxon>
        <taxon>Cichorioideae</taxon>
        <taxon>Cichorieae</taxon>
        <taxon>Cichoriinae</taxon>
        <taxon>Cichorium</taxon>
    </lineage>
</organism>
<reference evidence="1 2" key="2">
    <citation type="journal article" date="2022" name="Mol. Ecol. Resour.">
        <title>The genomes of chicory, endive, great burdock and yacon provide insights into Asteraceae paleo-polyploidization history and plant inulin production.</title>
        <authorList>
            <person name="Fan W."/>
            <person name="Wang S."/>
            <person name="Wang H."/>
            <person name="Wang A."/>
            <person name="Jiang F."/>
            <person name="Liu H."/>
            <person name="Zhao H."/>
            <person name="Xu D."/>
            <person name="Zhang Y."/>
        </authorList>
    </citation>
    <scope>NUCLEOTIDE SEQUENCE [LARGE SCALE GENOMIC DNA]</scope>
    <source>
        <strain evidence="2">cv. Punajuju</strain>
        <tissue evidence="1">Leaves</tissue>
    </source>
</reference>
<comment type="caution">
    <text evidence="1">The sequence shown here is derived from an EMBL/GenBank/DDBJ whole genome shotgun (WGS) entry which is preliminary data.</text>
</comment>
<evidence type="ECO:0000313" key="2">
    <source>
        <dbReference type="Proteomes" id="UP001055811"/>
    </source>
</evidence>
<dbReference type="EMBL" id="CM042013">
    <property type="protein sequence ID" value="KAI3737225.1"/>
    <property type="molecule type" value="Genomic_DNA"/>
</dbReference>
<accession>A0ACB9CSP3</accession>